<dbReference type="SUPFAM" id="SSF53850">
    <property type="entry name" value="Periplasmic binding protein-like II"/>
    <property type="match status" value="1"/>
</dbReference>
<name>A0A8X7V7V2_BRACI</name>
<keyword evidence="3" id="KW-1185">Reference proteome</keyword>
<dbReference type="InterPro" id="IPR001320">
    <property type="entry name" value="Iontro_rcpt_C"/>
</dbReference>
<evidence type="ECO:0000313" key="3">
    <source>
        <dbReference type="Proteomes" id="UP000886595"/>
    </source>
</evidence>
<evidence type="ECO:0000259" key="1">
    <source>
        <dbReference type="SMART" id="SM00079"/>
    </source>
</evidence>
<dbReference type="OrthoDB" id="2019015at2759"/>
<gene>
    <name evidence="2" type="ORF">Bca52824_033963</name>
</gene>
<dbReference type="GO" id="GO:0015276">
    <property type="term" value="F:ligand-gated monoatomic ion channel activity"/>
    <property type="evidence" value="ECO:0007669"/>
    <property type="project" value="InterPro"/>
</dbReference>
<accession>A0A8X7V7V2</accession>
<sequence length="348" mass="39172">MGIMDSTIDKAKIFSEGGIEIDPSIIESISGLIKALIELDQQKEIYQKDGDSRRLADTCEIATWSSSSRCLGSFFKSESHAYWDSISSRREWSRGTRYLSTLDYAAESENLMFLGEEVTIDKGYRSIIYHLASVLPQDHVILTFSLGVLETRLRLMMEDEGCLTSNQLLCYQLTSRIQGIYSLIMSNEPIGVQDDAFARNYLVNELNISPHRIVPLRNEEHYLEVLLTNNCKCRTVGQEFTRTGWGFAFHRDSPLAVDMSTAILNARCRSQTARTHSFRSRVSEDSSLSVASLASWHSLFSSGGFSGSTGGRGLRAPSFKELIKVVDTKEAEIMEMLKQKSSKKLKKR</sequence>
<dbReference type="EMBL" id="JAAMPC010000007">
    <property type="protein sequence ID" value="KAG2305312.1"/>
    <property type="molecule type" value="Genomic_DNA"/>
</dbReference>
<feature type="domain" description="Ionotropic glutamate receptor C-terminal" evidence="1">
    <location>
        <begin position="101"/>
        <end position="280"/>
    </location>
</feature>
<dbReference type="SMART" id="SM00079">
    <property type="entry name" value="PBPe"/>
    <property type="match status" value="1"/>
</dbReference>
<comment type="caution">
    <text evidence="2">The sequence shown here is derived from an EMBL/GenBank/DDBJ whole genome shotgun (WGS) entry which is preliminary data.</text>
</comment>
<dbReference type="Proteomes" id="UP000886595">
    <property type="component" value="Unassembled WGS sequence"/>
</dbReference>
<proteinExistence type="predicted"/>
<dbReference type="AlphaFoldDB" id="A0A8X7V7V2"/>
<dbReference type="GO" id="GO:0016020">
    <property type="term" value="C:membrane"/>
    <property type="evidence" value="ECO:0007669"/>
    <property type="project" value="InterPro"/>
</dbReference>
<protein>
    <recommendedName>
        <fullName evidence="1">Ionotropic glutamate receptor C-terminal domain-containing protein</fullName>
    </recommendedName>
</protein>
<organism evidence="2 3">
    <name type="scientific">Brassica carinata</name>
    <name type="common">Ethiopian mustard</name>
    <name type="synonym">Abyssinian cabbage</name>
    <dbReference type="NCBI Taxonomy" id="52824"/>
    <lineage>
        <taxon>Eukaryota</taxon>
        <taxon>Viridiplantae</taxon>
        <taxon>Streptophyta</taxon>
        <taxon>Embryophyta</taxon>
        <taxon>Tracheophyta</taxon>
        <taxon>Spermatophyta</taxon>
        <taxon>Magnoliopsida</taxon>
        <taxon>eudicotyledons</taxon>
        <taxon>Gunneridae</taxon>
        <taxon>Pentapetalae</taxon>
        <taxon>rosids</taxon>
        <taxon>malvids</taxon>
        <taxon>Brassicales</taxon>
        <taxon>Brassicaceae</taxon>
        <taxon>Brassiceae</taxon>
        <taxon>Brassica</taxon>
    </lineage>
</organism>
<reference evidence="2 3" key="1">
    <citation type="submission" date="2020-02" db="EMBL/GenBank/DDBJ databases">
        <authorList>
            <person name="Ma Q."/>
            <person name="Huang Y."/>
            <person name="Song X."/>
            <person name="Pei D."/>
        </authorList>
    </citation>
    <scope>NUCLEOTIDE SEQUENCE [LARGE SCALE GENOMIC DNA]</scope>
    <source>
        <strain evidence="2">Sxm20200214</strain>
        <tissue evidence="2">Leaf</tissue>
    </source>
</reference>
<evidence type="ECO:0000313" key="2">
    <source>
        <dbReference type="EMBL" id="KAG2305312.1"/>
    </source>
</evidence>